<proteinExistence type="predicted"/>
<accession>A0AA86T884</accession>
<dbReference type="EMBL" id="OX365700">
    <property type="protein sequence ID" value="CAI4032118.1"/>
    <property type="molecule type" value="Genomic_DNA"/>
</dbReference>
<dbReference type="AlphaFoldDB" id="A0AA86T884"/>
<evidence type="ECO:0000313" key="2">
    <source>
        <dbReference type="Proteomes" id="UP001179121"/>
    </source>
</evidence>
<name>A0AA86T884_9BACT</name>
<dbReference type="KEGG" id="nti:DNFV4_02543"/>
<reference evidence="1" key="1">
    <citation type="submission" date="2022-10" db="EMBL/GenBank/DDBJ databases">
        <authorList>
            <person name="Koch H."/>
        </authorList>
    </citation>
    <scope>NUCLEOTIDE SEQUENCE</scope>
    <source>
        <strain evidence="1">DNF</strain>
    </source>
</reference>
<gene>
    <name evidence="1" type="ORF">DNFV4_02543</name>
</gene>
<protein>
    <recommendedName>
        <fullName evidence="3">Lipoprotein</fullName>
    </recommendedName>
</protein>
<dbReference type="Proteomes" id="UP001179121">
    <property type="component" value="Chromosome"/>
</dbReference>
<organism evidence="1 2">
    <name type="scientific">Nitrospira tepida</name>
    <dbReference type="NCBI Taxonomy" id="2973512"/>
    <lineage>
        <taxon>Bacteria</taxon>
        <taxon>Pseudomonadati</taxon>
        <taxon>Nitrospirota</taxon>
        <taxon>Nitrospiria</taxon>
        <taxon>Nitrospirales</taxon>
        <taxon>Nitrospiraceae</taxon>
        <taxon>Nitrospira</taxon>
    </lineage>
</organism>
<evidence type="ECO:0008006" key="3">
    <source>
        <dbReference type="Google" id="ProtNLM"/>
    </source>
</evidence>
<dbReference type="PROSITE" id="PS51257">
    <property type="entry name" value="PROKAR_LIPOPROTEIN"/>
    <property type="match status" value="1"/>
</dbReference>
<evidence type="ECO:0000313" key="1">
    <source>
        <dbReference type="EMBL" id="CAI4032118.1"/>
    </source>
</evidence>
<sequence>MRLRTRKTTGLLRTCGVWIGGLFLLASLTGCSSSIYGWQVRTNSTELSPSFHPASLEQDGVAIFPAITAPGLRGNEVGLAHYLGQILRRVSPNWQIVSEQDTLARLNRQGLAGQYTSVRNDYDQSNVLDRDALRKFREAVGARFVFQPRLAAFTQVMQDRWKFPALDLRLTQTRSSVMRISLQLWDGETGELLWTSIAETAMESEAISQDPVYLEDIARATLGSIVSDFLNRKRASKYTPLNKFLDDLIKEAIPIEKEKNGDGGEPPAK</sequence>
<keyword evidence="2" id="KW-1185">Reference proteome</keyword>